<keyword evidence="4" id="KW-1185">Reference proteome</keyword>
<proteinExistence type="predicted"/>
<reference evidence="3" key="1">
    <citation type="journal article" date="2021" name="Front. Microbiol.">
        <title>Comprehensive Comparative Genomics and Phenotyping of Methylobacterium Species.</title>
        <authorList>
            <person name="Alessa O."/>
            <person name="Ogura Y."/>
            <person name="Fujitani Y."/>
            <person name="Takami H."/>
            <person name="Hayashi T."/>
            <person name="Sahin N."/>
            <person name="Tani A."/>
        </authorList>
    </citation>
    <scope>NUCLEOTIDE SEQUENCE</scope>
    <source>
        <strain evidence="3">LMG 23639</strain>
    </source>
</reference>
<keyword evidence="1" id="KW-0732">Signal</keyword>
<dbReference type="EMBL" id="BPQR01000026">
    <property type="protein sequence ID" value="GJE06290.1"/>
    <property type="molecule type" value="Genomic_DNA"/>
</dbReference>
<evidence type="ECO:0000256" key="1">
    <source>
        <dbReference type="SAM" id="SignalP"/>
    </source>
</evidence>
<evidence type="ECO:0000313" key="4">
    <source>
        <dbReference type="Proteomes" id="UP001055102"/>
    </source>
</evidence>
<dbReference type="Gene3D" id="2.40.128.520">
    <property type="match status" value="1"/>
</dbReference>
<organism evidence="3 4">
    <name type="scientific">Methylobacterium jeotgali</name>
    <dbReference type="NCBI Taxonomy" id="381630"/>
    <lineage>
        <taxon>Bacteria</taxon>
        <taxon>Pseudomonadati</taxon>
        <taxon>Pseudomonadota</taxon>
        <taxon>Alphaproteobacteria</taxon>
        <taxon>Hyphomicrobiales</taxon>
        <taxon>Methylobacteriaceae</taxon>
        <taxon>Methylobacterium</taxon>
    </lineage>
</organism>
<protein>
    <recommendedName>
        <fullName evidence="2">DUF2147 domain-containing protein</fullName>
    </recommendedName>
</protein>
<accession>A0ABQ4SWI1</accession>
<gene>
    <name evidence="3" type="ORF">AOPFMNJM_1605</name>
</gene>
<dbReference type="Pfam" id="PF09917">
    <property type="entry name" value="DUF2147"/>
    <property type="match status" value="1"/>
</dbReference>
<dbReference type="PANTHER" id="PTHR36919">
    <property type="entry name" value="BLR1215 PROTEIN"/>
    <property type="match status" value="1"/>
</dbReference>
<evidence type="ECO:0000313" key="3">
    <source>
        <dbReference type="EMBL" id="GJE06290.1"/>
    </source>
</evidence>
<dbReference type="Proteomes" id="UP001055102">
    <property type="component" value="Unassembled WGS sequence"/>
</dbReference>
<dbReference type="RefSeq" id="WP_238274935.1">
    <property type="nucleotide sequence ID" value="NZ_BPQR01000026.1"/>
</dbReference>
<feature type="chain" id="PRO_5045400801" description="DUF2147 domain-containing protein" evidence="1">
    <location>
        <begin position="24"/>
        <end position="138"/>
    </location>
</feature>
<feature type="domain" description="DUF2147" evidence="2">
    <location>
        <begin position="31"/>
        <end position="136"/>
    </location>
</feature>
<reference evidence="3" key="2">
    <citation type="submission" date="2021-08" db="EMBL/GenBank/DDBJ databases">
        <authorList>
            <person name="Tani A."/>
            <person name="Ola A."/>
            <person name="Ogura Y."/>
            <person name="Katsura K."/>
            <person name="Hayashi T."/>
        </authorList>
    </citation>
    <scope>NUCLEOTIDE SEQUENCE</scope>
    <source>
        <strain evidence="3">LMG 23639</strain>
    </source>
</reference>
<dbReference type="PANTHER" id="PTHR36919:SF2">
    <property type="entry name" value="BLL6627 PROTEIN"/>
    <property type="match status" value="1"/>
</dbReference>
<feature type="signal peptide" evidence="1">
    <location>
        <begin position="1"/>
        <end position="23"/>
    </location>
</feature>
<name>A0ABQ4SWI1_9HYPH</name>
<comment type="caution">
    <text evidence="3">The sequence shown here is derived from an EMBL/GenBank/DDBJ whole genome shotgun (WGS) entry which is preliminary data.</text>
</comment>
<dbReference type="InterPro" id="IPR019223">
    <property type="entry name" value="DUF2147"/>
</dbReference>
<sequence>MLKPRVLAAAALAALIATLPAAAQKGADASGLWLTQTGDSKVRLSRCGAGYCGVIASTSGKGIDEHNPDPALRGRSVVGVQIVNAPTASGEGYEGTLYNPKDGKTYSGSLKITGPGTIEVAGCVMGVFCKRQTWKKVN</sequence>
<evidence type="ECO:0000259" key="2">
    <source>
        <dbReference type="Pfam" id="PF09917"/>
    </source>
</evidence>